<evidence type="ECO:0000313" key="3">
    <source>
        <dbReference type="Proteomes" id="UP000800096"/>
    </source>
</evidence>
<dbReference type="EMBL" id="ML979139">
    <property type="protein sequence ID" value="KAF1912893.1"/>
    <property type="molecule type" value="Genomic_DNA"/>
</dbReference>
<reference evidence="2" key="1">
    <citation type="journal article" date="2020" name="Stud. Mycol.">
        <title>101 Dothideomycetes genomes: a test case for predicting lifestyles and emergence of pathogens.</title>
        <authorList>
            <person name="Haridas S."/>
            <person name="Albert R."/>
            <person name="Binder M."/>
            <person name="Bloem J."/>
            <person name="Labutti K."/>
            <person name="Salamov A."/>
            <person name="Andreopoulos B."/>
            <person name="Baker S."/>
            <person name="Barry K."/>
            <person name="Bills G."/>
            <person name="Bluhm B."/>
            <person name="Cannon C."/>
            <person name="Castanera R."/>
            <person name="Culley D."/>
            <person name="Daum C."/>
            <person name="Ezra D."/>
            <person name="Gonzalez J."/>
            <person name="Henrissat B."/>
            <person name="Kuo A."/>
            <person name="Liang C."/>
            <person name="Lipzen A."/>
            <person name="Lutzoni F."/>
            <person name="Magnuson J."/>
            <person name="Mondo S."/>
            <person name="Nolan M."/>
            <person name="Ohm R."/>
            <person name="Pangilinan J."/>
            <person name="Park H.-J."/>
            <person name="Ramirez L."/>
            <person name="Alfaro M."/>
            <person name="Sun H."/>
            <person name="Tritt A."/>
            <person name="Yoshinaga Y."/>
            <person name="Zwiers L.-H."/>
            <person name="Turgeon B."/>
            <person name="Goodwin S."/>
            <person name="Spatafora J."/>
            <person name="Crous P."/>
            <person name="Grigoriev I."/>
        </authorList>
    </citation>
    <scope>NUCLEOTIDE SEQUENCE</scope>
    <source>
        <strain evidence="2">HMLAC05119</strain>
    </source>
</reference>
<feature type="compositionally biased region" description="Polar residues" evidence="1">
    <location>
        <begin position="139"/>
        <end position="149"/>
    </location>
</feature>
<evidence type="ECO:0000256" key="1">
    <source>
        <dbReference type="SAM" id="MobiDB-lite"/>
    </source>
</evidence>
<organism evidence="2 3">
    <name type="scientific">Ampelomyces quisqualis</name>
    <name type="common">Powdery mildew agent</name>
    <dbReference type="NCBI Taxonomy" id="50730"/>
    <lineage>
        <taxon>Eukaryota</taxon>
        <taxon>Fungi</taxon>
        <taxon>Dikarya</taxon>
        <taxon>Ascomycota</taxon>
        <taxon>Pezizomycotina</taxon>
        <taxon>Dothideomycetes</taxon>
        <taxon>Pleosporomycetidae</taxon>
        <taxon>Pleosporales</taxon>
        <taxon>Pleosporineae</taxon>
        <taxon>Phaeosphaeriaceae</taxon>
        <taxon>Ampelomyces</taxon>
    </lineage>
</organism>
<keyword evidence="3" id="KW-1185">Reference proteome</keyword>
<proteinExistence type="predicted"/>
<accession>A0A6A5QC15</accession>
<feature type="region of interest" description="Disordered" evidence="1">
    <location>
        <begin position="116"/>
        <end position="156"/>
    </location>
</feature>
<dbReference type="Proteomes" id="UP000800096">
    <property type="component" value="Unassembled WGS sequence"/>
</dbReference>
<sequence>MQRPFWGVGAWRDTQRGCSAAMDWRCCWSCRQVAGHADGDGMGWDGMGWDGVRCMRWDGVRCMRWDGTRCAGDGDAYGGCRPASYLHRHPRPAATLRRHGLKLQPAATAFWLSSPRSGDWRPRPSHRGGQWQRARASMGKSTWRPTTSRPEPPKPGGAARALCRFAVLPQCPSLPCAVRGTTVYSLLLRTDTRPRVLPNHCCCVALSWQ</sequence>
<gene>
    <name evidence="2" type="ORF">BDU57DRAFT_338398</name>
</gene>
<protein>
    <submittedName>
        <fullName evidence="2">Uncharacterized protein</fullName>
    </submittedName>
</protein>
<evidence type="ECO:0000313" key="2">
    <source>
        <dbReference type="EMBL" id="KAF1912893.1"/>
    </source>
</evidence>
<dbReference type="AlphaFoldDB" id="A0A6A5QC15"/>
<name>A0A6A5QC15_AMPQU</name>